<accession>A0A1Y2HXG8</accession>
<name>A0A1Y2HXG8_9FUNG</name>
<protein>
    <recommendedName>
        <fullName evidence="4">Neurochondrin-domain-containing protein</fullName>
    </recommendedName>
</protein>
<dbReference type="PANTHER" id="PTHR13109">
    <property type="entry name" value="NEUROCHONDRIN"/>
    <property type="match status" value="1"/>
</dbReference>
<dbReference type="OrthoDB" id="5578299at2759"/>
<feature type="region of interest" description="Disordered" evidence="1">
    <location>
        <begin position="1"/>
        <end position="45"/>
    </location>
</feature>
<evidence type="ECO:0000313" key="3">
    <source>
        <dbReference type="Proteomes" id="UP000193411"/>
    </source>
</evidence>
<proteinExistence type="predicted"/>
<dbReference type="InterPro" id="IPR016024">
    <property type="entry name" value="ARM-type_fold"/>
</dbReference>
<dbReference type="EMBL" id="MCFL01000006">
    <property type="protein sequence ID" value="ORZ39209.1"/>
    <property type="molecule type" value="Genomic_DNA"/>
</dbReference>
<dbReference type="Pfam" id="PF05536">
    <property type="entry name" value="Neurochondrin"/>
    <property type="match status" value="1"/>
</dbReference>
<evidence type="ECO:0000313" key="2">
    <source>
        <dbReference type="EMBL" id="ORZ39209.1"/>
    </source>
</evidence>
<comment type="caution">
    <text evidence="2">The sequence shown here is derived from an EMBL/GenBank/DDBJ whole genome shotgun (WGS) entry which is preliminary data.</text>
</comment>
<feature type="compositionally biased region" description="Polar residues" evidence="1">
    <location>
        <begin position="1"/>
        <end position="13"/>
    </location>
</feature>
<sequence>MDKSSAQSINRVSASKFKMTVHPAPHSDADSDSDPVATGSNSSANKPKLTLNHILPFLGTQASNEEKIAALSVVPQLVSHSDSDPATQLPILNQALDHAYVRKLLKAKSTQFQAIALHILAVLCSNAEVAQSPSTQEYLIPLSQLLSSAEAAISEAALEVLLRLGSHDNQQTAIALLSNPGPWVDILLSSSTCGGDRQSMLSAFLIHLAHTAGSRIHASLPLLNQLRTRLLSSSTSPTSPPEQSSSARSASNLTLLTLLTSILESLPPSPTTNQHDHSILLTNSLPLAPLITSLLRTRGTPQPLIRATLRLASAYLAHAPLALSTDPTSWIVTLTAAAVEFCMLLDDALPDPTAAVSEINPDMESAVGACCSVLEHQVSGLLSDHPAGSVGASEKCWQAWRRHAANVLLAAGAYLSPVSSAVVDRHQEGASADGVLANEVVLAVARLVCRILAEADEDHVFDQEASAAGATASGSQSFDVGGDSGPEAGIGAVIFPIAVKLVSDTHVPVAVLPWAAAYLARASAEEQEGDVAQIIQGVSRRLAEYIKDKATVDLDVVTNLASVLLNLVMLREAGDDNGKAIEAMAASVQLLASVLDSGSLVDSLFVQHMLGKASRDTSTAAHALAAGQALGTLAGYLSMTLRTLISSSPDPTRPAFHLVPQPTLRRILQLAPVFVNACWRRNDEDLSDLVHLVLDPLAAVCYSASSPAGRMWRDADEVKRRKQLLRGVKVPKDAADEALFLGL</sequence>
<evidence type="ECO:0008006" key="4">
    <source>
        <dbReference type="Google" id="ProtNLM"/>
    </source>
</evidence>
<keyword evidence="3" id="KW-1185">Reference proteome</keyword>
<dbReference type="InterPro" id="IPR011989">
    <property type="entry name" value="ARM-like"/>
</dbReference>
<dbReference type="AlphaFoldDB" id="A0A1Y2HXG8"/>
<dbReference type="Gene3D" id="1.25.10.10">
    <property type="entry name" value="Leucine-rich Repeat Variant"/>
    <property type="match status" value="1"/>
</dbReference>
<evidence type="ECO:0000256" key="1">
    <source>
        <dbReference type="SAM" id="MobiDB-lite"/>
    </source>
</evidence>
<dbReference type="InterPro" id="IPR008709">
    <property type="entry name" value="Neurochondrin"/>
</dbReference>
<dbReference type="PANTHER" id="PTHR13109:SF7">
    <property type="entry name" value="NEUROCHONDRIN"/>
    <property type="match status" value="1"/>
</dbReference>
<gene>
    <name evidence="2" type="ORF">BCR44DRAFT_1427435</name>
</gene>
<dbReference type="SUPFAM" id="SSF48371">
    <property type="entry name" value="ARM repeat"/>
    <property type="match status" value="1"/>
</dbReference>
<organism evidence="2 3">
    <name type="scientific">Catenaria anguillulae PL171</name>
    <dbReference type="NCBI Taxonomy" id="765915"/>
    <lineage>
        <taxon>Eukaryota</taxon>
        <taxon>Fungi</taxon>
        <taxon>Fungi incertae sedis</taxon>
        <taxon>Blastocladiomycota</taxon>
        <taxon>Blastocladiomycetes</taxon>
        <taxon>Blastocladiales</taxon>
        <taxon>Catenariaceae</taxon>
        <taxon>Catenaria</taxon>
    </lineage>
</organism>
<reference evidence="2 3" key="1">
    <citation type="submission" date="2016-07" db="EMBL/GenBank/DDBJ databases">
        <title>Pervasive Adenine N6-methylation of Active Genes in Fungi.</title>
        <authorList>
            <consortium name="DOE Joint Genome Institute"/>
            <person name="Mondo S.J."/>
            <person name="Dannebaum R.O."/>
            <person name="Kuo R.C."/>
            <person name="Labutti K."/>
            <person name="Haridas S."/>
            <person name="Kuo A."/>
            <person name="Salamov A."/>
            <person name="Ahrendt S.R."/>
            <person name="Lipzen A."/>
            <person name="Sullivan W."/>
            <person name="Andreopoulos W.B."/>
            <person name="Clum A."/>
            <person name="Lindquist E."/>
            <person name="Daum C."/>
            <person name="Ramamoorthy G.K."/>
            <person name="Gryganskyi A."/>
            <person name="Culley D."/>
            <person name="Magnuson J.K."/>
            <person name="James T.Y."/>
            <person name="O'Malley M.A."/>
            <person name="Stajich J.E."/>
            <person name="Spatafora J.W."/>
            <person name="Visel A."/>
            <person name="Grigoriev I.V."/>
        </authorList>
    </citation>
    <scope>NUCLEOTIDE SEQUENCE [LARGE SCALE GENOMIC DNA]</scope>
    <source>
        <strain evidence="2 3">PL171</strain>
    </source>
</reference>
<dbReference type="Proteomes" id="UP000193411">
    <property type="component" value="Unassembled WGS sequence"/>
</dbReference>